<dbReference type="RefSeq" id="WP_074831229.1">
    <property type="nucleotide sequence ID" value="NZ_FOAT01000004.1"/>
</dbReference>
<comment type="similarity">
    <text evidence="2 12 14">Belongs to the FKBP-type PPIase family. Tig subfamily.</text>
</comment>
<dbReference type="EMBL" id="FOAT01000004">
    <property type="protein sequence ID" value="SEK64533.1"/>
    <property type="molecule type" value="Genomic_DNA"/>
</dbReference>
<dbReference type="PROSITE" id="PS50059">
    <property type="entry name" value="FKBP_PPIASE"/>
    <property type="match status" value="1"/>
</dbReference>
<name>A0A1H7IPV3_RUMAL</name>
<dbReference type="PIRSF" id="PIRSF003095">
    <property type="entry name" value="Trigger_factor"/>
    <property type="match status" value="1"/>
</dbReference>
<evidence type="ECO:0000256" key="6">
    <source>
        <dbReference type="ARBA" id="ARBA00023110"/>
    </source>
</evidence>
<dbReference type="EC" id="5.2.1.8" evidence="3 12"/>
<dbReference type="InterPro" id="IPR005215">
    <property type="entry name" value="Trig_fac"/>
</dbReference>
<dbReference type="InterPro" id="IPR037041">
    <property type="entry name" value="Trigger_fac_C_sf"/>
</dbReference>
<dbReference type="GO" id="GO:0015031">
    <property type="term" value="P:protein transport"/>
    <property type="evidence" value="ECO:0007669"/>
    <property type="project" value="UniProtKB-UniRule"/>
</dbReference>
<dbReference type="GO" id="GO:0044183">
    <property type="term" value="F:protein folding chaperone"/>
    <property type="evidence" value="ECO:0007669"/>
    <property type="project" value="TreeGrafter"/>
</dbReference>
<evidence type="ECO:0000256" key="13">
    <source>
        <dbReference type="PROSITE-ProRule" id="PRU00277"/>
    </source>
</evidence>
<keyword evidence="5 12" id="KW-0132">Cell division</keyword>
<dbReference type="InterPro" id="IPR046357">
    <property type="entry name" value="PPIase_dom_sf"/>
</dbReference>
<evidence type="ECO:0000256" key="8">
    <source>
        <dbReference type="ARBA" id="ARBA00023235"/>
    </source>
</evidence>
<dbReference type="GO" id="GO:0043335">
    <property type="term" value="P:protein unfolding"/>
    <property type="evidence" value="ECO:0007669"/>
    <property type="project" value="TreeGrafter"/>
</dbReference>
<dbReference type="AlphaFoldDB" id="A0A1H7IPV3"/>
<evidence type="ECO:0000256" key="1">
    <source>
        <dbReference type="ARBA" id="ARBA00000971"/>
    </source>
</evidence>
<dbReference type="FunFam" id="3.10.50.40:FF:000001">
    <property type="entry name" value="Trigger factor"/>
    <property type="match status" value="1"/>
</dbReference>
<dbReference type="InterPro" id="IPR036611">
    <property type="entry name" value="Trigger_fac_ribosome-bd_sf"/>
</dbReference>
<sequence>MSLKATNNVGTNSYELEIEIPAKDFEDALQQAYLRAKKNIALPGFRKGKAPRKLIEKTYGEEVFFEDAINLLYAPVVNGAIDESGLDLVCQPSIEVTEINKENGVKLTAKCTTRPEVEVKDYKGIEVEKVVNAVTDEDIQKKVDELREKNARIVTVDDRAAENGDTVKIDFEGFKDGVAFDGGKAEDFDLELGSGQFIPGFEDQIVGHSTGEEFEINVTFPEEYQVKDLAGAAAVFKINLKGISKKELPELDDDMVKDSTDFDTVDEYKADVKTKLEEAAEKAADAKVEGDLFDKVIENMTAEIPDVMYDNRVNEMVAELEQRMAPQGISLDMYLQFTGQTIETIKRGYAEQAEKQVKLRLALEKIAEVEKVEVTDEDLENEFKNLAETYKMEVEQVKSYIRAEDLKKDLAVGKAVEIVKDSAVIK</sequence>
<keyword evidence="12" id="KW-0963">Cytoplasm</keyword>
<keyword evidence="7 12" id="KW-0143">Chaperone</keyword>
<dbReference type="Proteomes" id="UP000186015">
    <property type="component" value="Unassembled WGS sequence"/>
</dbReference>
<dbReference type="GO" id="GO:0043022">
    <property type="term" value="F:ribosome binding"/>
    <property type="evidence" value="ECO:0007669"/>
    <property type="project" value="TreeGrafter"/>
</dbReference>
<dbReference type="GO" id="GO:0005737">
    <property type="term" value="C:cytoplasm"/>
    <property type="evidence" value="ECO:0007669"/>
    <property type="project" value="UniProtKB-SubCell"/>
</dbReference>
<dbReference type="SUPFAM" id="SSF102735">
    <property type="entry name" value="Trigger factor ribosome-binding domain"/>
    <property type="match status" value="1"/>
</dbReference>
<evidence type="ECO:0000256" key="10">
    <source>
        <dbReference type="ARBA" id="ARBA00024849"/>
    </source>
</evidence>
<evidence type="ECO:0000256" key="7">
    <source>
        <dbReference type="ARBA" id="ARBA00023186"/>
    </source>
</evidence>
<keyword evidence="8 12" id="KW-0413">Isomerase</keyword>
<evidence type="ECO:0000256" key="4">
    <source>
        <dbReference type="ARBA" id="ARBA00016902"/>
    </source>
</evidence>
<dbReference type="InterPro" id="IPR008880">
    <property type="entry name" value="Trigger_fac_C"/>
</dbReference>
<evidence type="ECO:0000256" key="3">
    <source>
        <dbReference type="ARBA" id="ARBA00013194"/>
    </source>
</evidence>
<evidence type="ECO:0000259" key="15">
    <source>
        <dbReference type="PROSITE" id="PS50059"/>
    </source>
</evidence>
<dbReference type="HAMAP" id="MF_00303">
    <property type="entry name" value="Trigger_factor_Tig"/>
    <property type="match status" value="1"/>
</dbReference>
<dbReference type="InterPro" id="IPR008881">
    <property type="entry name" value="Trigger_fac_ribosome-bd_bac"/>
</dbReference>
<dbReference type="GO" id="GO:0051083">
    <property type="term" value="P:'de novo' cotranslational protein folding"/>
    <property type="evidence" value="ECO:0007669"/>
    <property type="project" value="TreeGrafter"/>
</dbReference>
<comment type="catalytic activity">
    <reaction evidence="1 12 13">
        <text>[protein]-peptidylproline (omega=180) = [protein]-peptidylproline (omega=0)</text>
        <dbReference type="Rhea" id="RHEA:16237"/>
        <dbReference type="Rhea" id="RHEA-COMP:10747"/>
        <dbReference type="Rhea" id="RHEA-COMP:10748"/>
        <dbReference type="ChEBI" id="CHEBI:83833"/>
        <dbReference type="ChEBI" id="CHEBI:83834"/>
        <dbReference type="EC" id="5.2.1.8"/>
    </reaction>
</comment>
<protein>
    <recommendedName>
        <fullName evidence="4 12">Trigger factor</fullName>
        <shortName evidence="12">TF</shortName>
        <ecNumber evidence="3 12">5.2.1.8</ecNumber>
    </recommendedName>
    <alternativeName>
        <fullName evidence="11 12">PPIase</fullName>
    </alternativeName>
</protein>
<evidence type="ECO:0000256" key="5">
    <source>
        <dbReference type="ARBA" id="ARBA00022618"/>
    </source>
</evidence>
<dbReference type="SUPFAM" id="SSF54534">
    <property type="entry name" value="FKBP-like"/>
    <property type="match status" value="1"/>
</dbReference>
<reference evidence="16 17" key="1">
    <citation type="submission" date="2016-10" db="EMBL/GenBank/DDBJ databases">
        <authorList>
            <person name="de Groot N.N."/>
        </authorList>
    </citation>
    <scope>NUCLEOTIDE SEQUENCE [LARGE SCALE GENOMIC DNA]</scope>
    <source>
        <strain evidence="16 17">KH2T6</strain>
    </source>
</reference>
<keyword evidence="6 12" id="KW-0697">Rotamase</keyword>
<comment type="function">
    <text evidence="10 12">Involved in protein export. Acts as a chaperone by maintaining the newly synthesized protein in an open conformation. Functions as a peptidyl-prolyl cis-trans isomerase.</text>
</comment>
<dbReference type="GO" id="GO:0003755">
    <property type="term" value="F:peptidyl-prolyl cis-trans isomerase activity"/>
    <property type="evidence" value="ECO:0007669"/>
    <property type="project" value="UniProtKB-UniRule"/>
</dbReference>
<proteinExistence type="inferred from homology"/>
<organism evidence="16 17">
    <name type="scientific">Ruminococcus albus</name>
    <dbReference type="NCBI Taxonomy" id="1264"/>
    <lineage>
        <taxon>Bacteria</taxon>
        <taxon>Bacillati</taxon>
        <taxon>Bacillota</taxon>
        <taxon>Clostridia</taxon>
        <taxon>Eubacteriales</taxon>
        <taxon>Oscillospiraceae</taxon>
        <taxon>Ruminococcus</taxon>
    </lineage>
</organism>
<dbReference type="PANTHER" id="PTHR30560">
    <property type="entry name" value="TRIGGER FACTOR CHAPERONE AND PEPTIDYL-PROLYL CIS/TRANS ISOMERASE"/>
    <property type="match status" value="1"/>
</dbReference>
<dbReference type="InterPro" id="IPR027304">
    <property type="entry name" value="Trigger_fact/SurA_dom_sf"/>
</dbReference>
<gene>
    <name evidence="12" type="primary">tig</name>
    <name evidence="16" type="ORF">SAMN05216469_10443</name>
</gene>
<comment type="subcellular location">
    <subcellularLocation>
        <location evidence="12">Cytoplasm</location>
    </subcellularLocation>
    <text evidence="12">About half TF is bound to the ribosome near the polypeptide exit tunnel while the other half is free in the cytoplasm.</text>
</comment>
<dbReference type="Gene3D" id="3.30.70.1050">
    <property type="entry name" value="Trigger factor ribosome-binding domain"/>
    <property type="match status" value="1"/>
</dbReference>
<evidence type="ECO:0000256" key="14">
    <source>
        <dbReference type="RuleBase" id="RU003914"/>
    </source>
</evidence>
<evidence type="ECO:0000256" key="11">
    <source>
        <dbReference type="ARBA" id="ARBA00029986"/>
    </source>
</evidence>
<feature type="domain" description="PPIase FKBP-type" evidence="15">
    <location>
        <begin position="164"/>
        <end position="252"/>
    </location>
</feature>
<dbReference type="PANTHER" id="PTHR30560:SF3">
    <property type="entry name" value="TRIGGER FACTOR-LIKE PROTEIN TIG, CHLOROPLASTIC"/>
    <property type="match status" value="1"/>
</dbReference>
<dbReference type="SUPFAM" id="SSF109998">
    <property type="entry name" value="Triger factor/SurA peptide-binding domain-like"/>
    <property type="match status" value="1"/>
</dbReference>
<dbReference type="OrthoDB" id="9767721at2"/>
<dbReference type="Pfam" id="PF05698">
    <property type="entry name" value="Trigger_C"/>
    <property type="match status" value="1"/>
</dbReference>
<dbReference type="Gene3D" id="1.10.3120.10">
    <property type="entry name" value="Trigger factor, C-terminal domain"/>
    <property type="match status" value="1"/>
</dbReference>
<evidence type="ECO:0000256" key="9">
    <source>
        <dbReference type="ARBA" id="ARBA00023306"/>
    </source>
</evidence>
<keyword evidence="9 12" id="KW-0131">Cell cycle</keyword>
<dbReference type="Pfam" id="PF05697">
    <property type="entry name" value="Trigger_N"/>
    <property type="match status" value="1"/>
</dbReference>
<comment type="domain">
    <text evidence="12">Consists of 3 domains; the N-terminus binds the ribosome, the middle domain has PPIase activity, while the C-terminus has intrinsic chaperone activity on its own.</text>
</comment>
<dbReference type="NCBIfam" id="TIGR00115">
    <property type="entry name" value="tig"/>
    <property type="match status" value="1"/>
</dbReference>
<evidence type="ECO:0000256" key="12">
    <source>
        <dbReference type="HAMAP-Rule" id="MF_00303"/>
    </source>
</evidence>
<evidence type="ECO:0000256" key="2">
    <source>
        <dbReference type="ARBA" id="ARBA00005464"/>
    </source>
</evidence>
<dbReference type="Gene3D" id="3.10.50.40">
    <property type="match status" value="1"/>
</dbReference>
<dbReference type="InterPro" id="IPR001179">
    <property type="entry name" value="PPIase_FKBP_dom"/>
</dbReference>
<dbReference type="Pfam" id="PF00254">
    <property type="entry name" value="FKBP_C"/>
    <property type="match status" value="1"/>
</dbReference>
<accession>A0A1H7IPV3</accession>
<evidence type="ECO:0000313" key="17">
    <source>
        <dbReference type="Proteomes" id="UP000186015"/>
    </source>
</evidence>
<evidence type="ECO:0000313" key="16">
    <source>
        <dbReference type="EMBL" id="SEK64533.1"/>
    </source>
</evidence>
<dbReference type="GO" id="GO:0051301">
    <property type="term" value="P:cell division"/>
    <property type="evidence" value="ECO:0007669"/>
    <property type="project" value="UniProtKB-KW"/>
</dbReference>